<dbReference type="WBParaSite" id="JU765_v2.g5806.t1">
    <property type="protein sequence ID" value="JU765_v2.g5806.t1"/>
    <property type="gene ID" value="JU765_v2.g5806"/>
</dbReference>
<sequence length="177" mass="20441">MGRSNFRSSSVIHDLPKRRFFNDSSVRKVGPMEIETFKNSLDFFIDEISGLNQLICDDRPRFVHAVAVVADPNKQGEVMKATCIKQLDSFHVEVQTDDRNVEIQKKESVDRLIQTQNERQAPLLEQSIENRRQRDEEIETALKILQESKDMLDETAFNIRFPSEVRARKAAIAKNHA</sequence>
<name>A0AC34RE36_9BILA</name>
<organism evidence="1 2">
    <name type="scientific">Panagrolaimus sp. JU765</name>
    <dbReference type="NCBI Taxonomy" id="591449"/>
    <lineage>
        <taxon>Eukaryota</taxon>
        <taxon>Metazoa</taxon>
        <taxon>Ecdysozoa</taxon>
        <taxon>Nematoda</taxon>
        <taxon>Chromadorea</taxon>
        <taxon>Rhabditida</taxon>
        <taxon>Tylenchina</taxon>
        <taxon>Panagrolaimomorpha</taxon>
        <taxon>Panagrolaimoidea</taxon>
        <taxon>Panagrolaimidae</taxon>
        <taxon>Panagrolaimus</taxon>
    </lineage>
</organism>
<accession>A0AC34RE36</accession>
<protein>
    <submittedName>
        <fullName evidence="2">Uncharacterized protein</fullName>
    </submittedName>
</protein>
<reference evidence="2" key="1">
    <citation type="submission" date="2022-11" db="UniProtKB">
        <authorList>
            <consortium name="WormBaseParasite"/>
        </authorList>
    </citation>
    <scope>IDENTIFICATION</scope>
</reference>
<evidence type="ECO:0000313" key="1">
    <source>
        <dbReference type="Proteomes" id="UP000887576"/>
    </source>
</evidence>
<dbReference type="Proteomes" id="UP000887576">
    <property type="component" value="Unplaced"/>
</dbReference>
<evidence type="ECO:0000313" key="2">
    <source>
        <dbReference type="WBParaSite" id="JU765_v2.g5806.t1"/>
    </source>
</evidence>
<proteinExistence type="predicted"/>